<organism evidence="13 14">
    <name type="scientific">Bacillus sonorensis</name>
    <dbReference type="NCBI Taxonomy" id="119858"/>
    <lineage>
        <taxon>Bacteria</taxon>
        <taxon>Bacillati</taxon>
        <taxon>Bacillota</taxon>
        <taxon>Bacilli</taxon>
        <taxon>Bacillales</taxon>
        <taxon>Bacillaceae</taxon>
        <taxon>Bacillus</taxon>
    </lineage>
</organism>
<evidence type="ECO:0000256" key="4">
    <source>
        <dbReference type="ARBA" id="ARBA00022679"/>
    </source>
</evidence>
<evidence type="ECO:0000313" key="14">
    <source>
        <dbReference type="Proteomes" id="UP000196877"/>
    </source>
</evidence>
<comment type="similarity">
    <text evidence="10">Belongs to the glycosyltransferase 28 family. MurG subfamily.</text>
</comment>
<feature type="binding site" evidence="10">
    <location>
        <position position="195"/>
    </location>
    <ligand>
        <name>UDP-N-acetyl-alpha-D-glucosamine</name>
        <dbReference type="ChEBI" id="CHEBI:57705"/>
    </ligand>
</feature>
<keyword evidence="8 10" id="KW-0131">Cell cycle</keyword>
<dbReference type="CDD" id="cd03785">
    <property type="entry name" value="GT28_MurG"/>
    <property type="match status" value="1"/>
</dbReference>
<dbReference type="Pfam" id="PF03033">
    <property type="entry name" value="Glyco_transf_28"/>
    <property type="match status" value="1"/>
</dbReference>
<dbReference type="HAMAP" id="MF_00033">
    <property type="entry name" value="MurG"/>
    <property type="match status" value="1"/>
</dbReference>
<keyword evidence="9 10" id="KW-0961">Cell wall biogenesis/degradation</keyword>
<dbReference type="GeneID" id="92852845"/>
<evidence type="ECO:0000256" key="2">
    <source>
        <dbReference type="ARBA" id="ARBA00022618"/>
    </source>
</evidence>
<comment type="catalytic activity">
    <reaction evidence="10">
        <text>di-trans,octa-cis-undecaprenyl diphospho-N-acetyl-alpha-D-muramoyl-L-alanyl-D-glutamyl-meso-2,6-diaminopimeloyl-D-alanyl-D-alanine + UDP-N-acetyl-alpha-D-glucosamine = di-trans,octa-cis-undecaprenyl diphospho-[N-acetyl-alpha-D-glucosaminyl-(1-&gt;4)]-N-acetyl-alpha-D-muramoyl-L-alanyl-D-glutamyl-meso-2,6-diaminopimeloyl-D-alanyl-D-alanine + UDP + H(+)</text>
        <dbReference type="Rhea" id="RHEA:31227"/>
        <dbReference type="ChEBI" id="CHEBI:15378"/>
        <dbReference type="ChEBI" id="CHEBI:57705"/>
        <dbReference type="ChEBI" id="CHEBI:58223"/>
        <dbReference type="ChEBI" id="CHEBI:61387"/>
        <dbReference type="ChEBI" id="CHEBI:61388"/>
        <dbReference type="EC" id="2.4.1.227"/>
    </reaction>
</comment>
<reference evidence="13 14" key="1">
    <citation type="submission" date="2017-06" db="EMBL/GenBank/DDBJ databases">
        <title>Genome sequence of Bacillus sonorensis strain SRCM101395.</title>
        <authorList>
            <person name="Cho S.H."/>
        </authorList>
    </citation>
    <scope>NUCLEOTIDE SEQUENCE [LARGE SCALE GENOMIC DNA]</scope>
    <source>
        <strain evidence="13 14">SRCM101395</strain>
    </source>
</reference>
<dbReference type="Proteomes" id="UP000196877">
    <property type="component" value="Chromosome"/>
</dbReference>
<feature type="binding site" evidence="10">
    <location>
        <begin position="10"/>
        <end position="12"/>
    </location>
    <ligand>
        <name>UDP-N-acetyl-alpha-D-glucosamine</name>
        <dbReference type="ChEBI" id="CHEBI:57705"/>
    </ligand>
</feature>
<dbReference type="EC" id="2.4.1.227" evidence="10"/>
<dbReference type="Pfam" id="PF04101">
    <property type="entry name" value="Glyco_tran_28_C"/>
    <property type="match status" value="1"/>
</dbReference>
<accession>A0ABN5AGF5</accession>
<dbReference type="NCBIfam" id="TIGR01133">
    <property type="entry name" value="murG"/>
    <property type="match status" value="1"/>
</dbReference>
<proteinExistence type="inferred from homology"/>
<evidence type="ECO:0000256" key="8">
    <source>
        <dbReference type="ARBA" id="ARBA00023306"/>
    </source>
</evidence>
<evidence type="ECO:0000256" key="6">
    <source>
        <dbReference type="ARBA" id="ARBA00022984"/>
    </source>
</evidence>
<keyword evidence="7 10" id="KW-0472">Membrane</keyword>
<dbReference type="InterPro" id="IPR006009">
    <property type="entry name" value="GlcNAc_MurG"/>
</dbReference>
<comment type="function">
    <text evidence="10">Cell wall formation. Catalyzes the transfer of a GlcNAc subunit on undecaprenyl-pyrophosphoryl-MurNAc-pentapeptide (lipid intermediate I) to form undecaprenyl-pyrophosphoryl-MurNAc-(pentapeptide)GlcNAc (lipid intermediate II).</text>
</comment>
<feature type="domain" description="Glycosyltransferase family 28 N-terminal" evidence="11">
    <location>
        <begin position="3"/>
        <end position="143"/>
    </location>
</feature>
<evidence type="ECO:0000256" key="9">
    <source>
        <dbReference type="ARBA" id="ARBA00023316"/>
    </source>
</evidence>
<protein>
    <recommendedName>
        <fullName evidence="10">UDP-N-acetylglucosamine--N-acetylmuramyl-(pentapeptide) pyrophosphoryl-undecaprenol N-acetylglucosamine transferase</fullName>
        <ecNumber evidence="10">2.4.1.227</ecNumber>
    </recommendedName>
    <alternativeName>
        <fullName evidence="10">Undecaprenyl-PP-MurNAc-pentapeptide-UDPGlcNAc GlcNAc transferase</fullName>
    </alternativeName>
</protein>
<dbReference type="PANTHER" id="PTHR21015:SF22">
    <property type="entry name" value="GLYCOSYLTRANSFERASE"/>
    <property type="match status" value="1"/>
</dbReference>
<keyword evidence="2 10" id="KW-0132">Cell division</keyword>
<keyword evidence="5 10" id="KW-0133">Cell shape</keyword>
<comment type="subcellular location">
    <subcellularLocation>
        <location evidence="10">Cell membrane</location>
        <topology evidence="10">Peripheral membrane protein</topology>
        <orientation evidence="10">Cytoplasmic side</orientation>
    </subcellularLocation>
</comment>
<name>A0ABN5AGF5_9BACI</name>
<comment type="caution">
    <text evidence="10">Lacks conserved residue(s) required for the propagation of feature annotation.</text>
</comment>
<dbReference type="InterPro" id="IPR007235">
    <property type="entry name" value="Glyco_trans_28_C"/>
</dbReference>
<evidence type="ECO:0000256" key="1">
    <source>
        <dbReference type="ARBA" id="ARBA00022475"/>
    </source>
</evidence>
<dbReference type="InterPro" id="IPR004276">
    <property type="entry name" value="GlycoTrans_28_N"/>
</dbReference>
<keyword evidence="3 10" id="KW-0328">Glycosyltransferase</keyword>
<keyword evidence="1 10" id="KW-1003">Cell membrane</keyword>
<evidence type="ECO:0000256" key="7">
    <source>
        <dbReference type="ARBA" id="ARBA00023136"/>
    </source>
</evidence>
<evidence type="ECO:0000259" key="11">
    <source>
        <dbReference type="Pfam" id="PF03033"/>
    </source>
</evidence>
<evidence type="ECO:0000259" key="12">
    <source>
        <dbReference type="Pfam" id="PF04101"/>
    </source>
</evidence>
<sequence length="366" mass="40368">MRIVVSGGGTGGHIYPALAFIKEVKQHHPDVEFLYIGTEKGLEKNIVERENIPFKAIEITGFKRKLSFENVKTVMRFLKGVRECKKELKRFKPDAVIGTGGYVCGPVVYAASKLGIPTIIHEQNSLPGLTNKFLSKYVDKVAICFEEAKAHFPAEKVVFTGNPRASEVVSIKGARSLTSFGLQEDKKTVLIFGGSRGAAPINKAVIEMQRELKTRDYQVLYVTGEVHYDKVIEELKKVGAAENMSVQPFLHQMPEYLQALDVIVARAGATTIAEITALGIPSVLIPSPYVTANHQEVNAKSLGDRNAAVVLKESELNGERLIQAIDHILQDGNTLKEMSERTKSLGVPDAAQRLYEVLKELKQQAK</sequence>
<dbReference type="RefSeq" id="WP_006638273.1">
    <property type="nucleotide sequence ID" value="NZ_BORD01000004.1"/>
</dbReference>
<feature type="domain" description="Glycosyl transferase family 28 C-terminal" evidence="12">
    <location>
        <begin position="188"/>
        <end position="354"/>
    </location>
</feature>
<evidence type="ECO:0000256" key="10">
    <source>
        <dbReference type="HAMAP-Rule" id="MF_00033"/>
    </source>
</evidence>
<evidence type="ECO:0000256" key="3">
    <source>
        <dbReference type="ARBA" id="ARBA00022676"/>
    </source>
</evidence>
<dbReference type="SUPFAM" id="SSF53756">
    <property type="entry name" value="UDP-Glycosyltransferase/glycogen phosphorylase"/>
    <property type="match status" value="1"/>
</dbReference>
<dbReference type="Gene3D" id="3.40.50.2000">
    <property type="entry name" value="Glycogen Phosphorylase B"/>
    <property type="match status" value="2"/>
</dbReference>
<evidence type="ECO:0000313" key="13">
    <source>
        <dbReference type="EMBL" id="ASB89721.1"/>
    </source>
</evidence>
<keyword evidence="4 10" id="KW-0808">Transferase</keyword>
<evidence type="ECO:0000256" key="5">
    <source>
        <dbReference type="ARBA" id="ARBA00022960"/>
    </source>
</evidence>
<dbReference type="GO" id="GO:0016757">
    <property type="term" value="F:glycosyltransferase activity"/>
    <property type="evidence" value="ECO:0007669"/>
    <property type="project" value="UniProtKB-KW"/>
</dbReference>
<keyword evidence="14" id="KW-1185">Reference proteome</keyword>
<feature type="binding site" evidence="10">
    <location>
        <position position="295"/>
    </location>
    <ligand>
        <name>UDP-N-acetyl-alpha-D-glucosamine</name>
        <dbReference type="ChEBI" id="CHEBI:57705"/>
    </ligand>
</feature>
<dbReference type="EMBL" id="CP021920">
    <property type="protein sequence ID" value="ASB89721.1"/>
    <property type="molecule type" value="Genomic_DNA"/>
</dbReference>
<keyword evidence="6 10" id="KW-0573">Peptidoglycan synthesis</keyword>
<dbReference type="PANTHER" id="PTHR21015">
    <property type="entry name" value="UDP-N-ACETYLGLUCOSAMINE--N-ACETYLMURAMYL-(PENTAPEPTIDE) PYROPHOSPHORYL-UNDECAPRENOL N-ACETYLGLUCOSAMINE TRANSFERASE 1"/>
    <property type="match status" value="1"/>
</dbReference>
<comment type="pathway">
    <text evidence="10">Cell wall biogenesis; peptidoglycan biosynthesis.</text>
</comment>
<feature type="binding site" evidence="10">
    <location>
        <position position="124"/>
    </location>
    <ligand>
        <name>UDP-N-acetyl-alpha-D-glucosamine</name>
        <dbReference type="ChEBI" id="CHEBI:57705"/>
    </ligand>
</feature>
<gene>
    <name evidence="10 13" type="primary">murG</name>
    <name evidence="13" type="ORF">S101395_03214</name>
</gene>